<feature type="domain" description="HTH cro/C1-type" evidence="3">
    <location>
        <begin position="93"/>
        <end position="124"/>
    </location>
</feature>
<dbReference type="Gene3D" id="1.10.10.10">
    <property type="entry name" value="Winged helix-like DNA-binding domain superfamily/Winged helix DNA-binding domain"/>
    <property type="match status" value="1"/>
</dbReference>
<dbReference type="Pfam" id="PF13412">
    <property type="entry name" value="HTH_24"/>
    <property type="match status" value="1"/>
</dbReference>
<dbReference type="SUPFAM" id="SSF46785">
    <property type="entry name" value="Winged helix' DNA-binding domain"/>
    <property type="match status" value="1"/>
</dbReference>
<evidence type="ECO:0000256" key="2">
    <source>
        <dbReference type="SAM" id="MobiDB-lite"/>
    </source>
</evidence>
<gene>
    <name evidence="4" type="ORF">NDI54_14340</name>
</gene>
<sequence length="281" mass="29991">MSKSTKGRTAPKSMRHKQILDVAAENPEASIAELASEVPSATADLVERVLEEHGDPAEDDDPNESAQESSDHSSASQSLPAPDDLSSTEYETIKAIRKHPTASQRDLAEKLGVTASTVSNRVNGIDGFDWANREAFANAVLGDQEPEQTESTASPDESQSPISPEEPETQSADSEPTASFDGADRRASESEPGSDDGDYPPPETATAAGEVNTTITTFQSTVEDLSEQLAELEGQVETVADGGSSPQPFQDPELVHKVVHACMDSEKISEEEELRILDSLL</sequence>
<feature type="region of interest" description="Disordered" evidence="2">
    <location>
        <begin position="36"/>
        <end position="125"/>
    </location>
</feature>
<evidence type="ECO:0000313" key="5">
    <source>
        <dbReference type="Proteomes" id="UP001253439"/>
    </source>
</evidence>
<feature type="region of interest" description="Disordered" evidence="2">
    <location>
        <begin position="137"/>
        <end position="214"/>
    </location>
</feature>
<protein>
    <submittedName>
        <fullName evidence="4">Winged helix-turn-helix transcriptional regulator</fullName>
    </submittedName>
</protein>
<keyword evidence="1" id="KW-0175">Coiled coil</keyword>
<dbReference type="RefSeq" id="WP_310897141.1">
    <property type="nucleotide sequence ID" value="NZ_JAMQOM010000006.1"/>
</dbReference>
<dbReference type="CDD" id="cd00093">
    <property type="entry name" value="HTH_XRE"/>
    <property type="match status" value="1"/>
</dbReference>
<dbReference type="AlphaFoldDB" id="A0AAE4EYB9"/>
<proteinExistence type="predicted"/>
<dbReference type="Proteomes" id="UP001253439">
    <property type="component" value="Unassembled WGS sequence"/>
</dbReference>
<comment type="caution">
    <text evidence="4">The sequence shown here is derived from an EMBL/GenBank/DDBJ whole genome shotgun (WGS) entry which is preliminary data.</text>
</comment>
<dbReference type="EMBL" id="JAMQOM010000006">
    <property type="protein sequence ID" value="MDS0222520.1"/>
    <property type="molecule type" value="Genomic_DNA"/>
</dbReference>
<feature type="region of interest" description="Disordered" evidence="2">
    <location>
        <begin position="1"/>
        <end position="24"/>
    </location>
</feature>
<dbReference type="InterPro" id="IPR036390">
    <property type="entry name" value="WH_DNA-bd_sf"/>
</dbReference>
<feature type="compositionally biased region" description="Low complexity" evidence="2">
    <location>
        <begin position="64"/>
        <end position="78"/>
    </location>
</feature>
<evidence type="ECO:0000256" key="1">
    <source>
        <dbReference type="SAM" id="Coils"/>
    </source>
</evidence>
<feature type="coiled-coil region" evidence="1">
    <location>
        <begin position="215"/>
        <end position="242"/>
    </location>
</feature>
<feature type="compositionally biased region" description="Low complexity" evidence="2">
    <location>
        <begin position="154"/>
        <end position="163"/>
    </location>
</feature>
<dbReference type="InterPro" id="IPR036388">
    <property type="entry name" value="WH-like_DNA-bd_sf"/>
</dbReference>
<accession>A0AAE4EYB9</accession>
<evidence type="ECO:0000259" key="3">
    <source>
        <dbReference type="PROSITE" id="PS50943"/>
    </source>
</evidence>
<organism evidence="4 5">
    <name type="scientific">Haloarcula terrestris</name>
    <dbReference type="NCBI Taxonomy" id="2950533"/>
    <lineage>
        <taxon>Archaea</taxon>
        <taxon>Methanobacteriati</taxon>
        <taxon>Methanobacteriota</taxon>
        <taxon>Stenosarchaea group</taxon>
        <taxon>Halobacteria</taxon>
        <taxon>Halobacteriales</taxon>
        <taxon>Haloarculaceae</taxon>
        <taxon>Haloarcula</taxon>
    </lineage>
</organism>
<feature type="compositionally biased region" description="Basic and acidic residues" evidence="2">
    <location>
        <begin position="45"/>
        <end position="56"/>
    </location>
</feature>
<dbReference type="InterPro" id="IPR001387">
    <property type="entry name" value="Cro/C1-type_HTH"/>
</dbReference>
<name>A0AAE4EYB9_9EURY</name>
<reference evidence="4 5" key="1">
    <citation type="submission" date="2022-06" db="EMBL/GenBank/DDBJ databases">
        <title>Haloarcula sp. a new haloarchaeum isolate from saline soil.</title>
        <authorList>
            <person name="Strakova D."/>
            <person name="Galisteo C."/>
            <person name="Sanchez-Porro C."/>
            <person name="Ventosa A."/>
        </authorList>
    </citation>
    <scope>NUCLEOTIDE SEQUENCE [LARGE SCALE GENOMIC DNA]</scope>
    <source>
        <strain evidence="4 5">S1AR25-5A</strain>
    </source>
</reference>
<dbReference type="PROSITE" id="PS50943">
    <property type="entry name" value="HTH_CROC1"/>
    <property type="match status" value="1"/>
</dbReference>
<evidence type="ECO:0000313" key="4">
    <source>
        <dbReference type="EMBL" id="MDS0222520.1"/>
    </source>
</evidence>
<keyword evidence="5" id="KW-1185">Reference proteome</keyword>